<feature type="non-terminal residue" evidence="2">
    <location>
        <position position="145"/>
    </location>
</feature>
<evidence type="ECO:0000256" key="1">
    <source>
        <dbReference type="SAM" id="MobiDB-lite"/>
    </source>
</evidence>
<gene>
    <name evidence="2" type="ORF">PACLA_8A037639</name>
</gene>
<feature type="region of interest" description="Disordered" evidence="1">
    <location>
        <begin position="1"/>
        <end position="61"/>
    </location>
</feature>
<organism evidence="2 3">
    <name type="scientific">Paramuricea clavata</name>
    <name type="common">Red gorgonian</name>
    <name type="synonym">Violescent sea-whip</name>
    <dbReference type="NCBI Taxonomy" id="317549"/>
    <lineage>
        <taxon>Eukaryota</taxon>
        <taxon>Metazoa</taxon>
        <taxon>Cnidaria</taxon>
        <taxon>Anthozoa</taxon>
        <taxon>Octocorallia</taxon>
        <taxon>Malacalcyonacea</taxon>
        <taxon>Plexauridae</taxon>
        <taxon>Paramuricea</taxon>
    </lineage>
</organism>
<sequence length="145" mass="16153">MSTSPSDSENSVDTDNSQNDSDTDFISGYVCEGQNNDDVASATAGNAEETNDGSLPYEGEPIADDVWLANYKGQKRKQDERRKEMEGRLEQPETVHICEVDSPPSSVTFHPGFNPVCLETWSLRQAGRKYRKIDGTKYHKSDSEN</sequence>
<keyword evidence="3" id="KW-1185">Reference proteome</keyword>
<evidence type="ECO:0000313" key="2">
    <source>
        <dbReference type="EMBL" id="CAB4015241.1"/>
    </source>
</evidence>
<reference evidence="2" key="1">
    <citation type="submission" date="2020-04" db="EMBL/GenBank/DDBJ databases">
        <authorList>
            <person name="Alioto T."/>
            <person name="Alioto T."/>
            <person name="Gomez Garrido J."/>
        </authorList>
    </citation>
    <scope>NUCLEOTIDE SEQUENCE</scope>
    <source>
        <strain evidence="2">A484AB</strain>
    </source>
</reference>
<dbReference type="AlphaFoldDB" id="A0A7D9ERD4"/>
<dbReference type="Proteomes" id="UP001152795">
    <property type="component" value="Unassembled WGS sequence"/>
</dbReference>
<proteinExistence type="predicted"/>
<name>A0A7D9ERD4_PARCT</name>
<dbReference type="EMBL" id="CACRXK020008637">
    <property type="protein sequence ID" value="CAB4015241.1"/>
    <property type="molecule type" value="Genomic_DNA"/>
</dbReference>
<evidence type="ECO:0000313" key="3">
    <source>
        <dbReference type="Proteomes" id="UP001152795"/>
    </source>
</evidence>
<feature type="compositionally biased region" description="Low complexity" evidence="1">
    <location>
        <begin position="11"/>
        <end position="20"/>
    </location>
</feature>
<comment type="caution">
    <text evidence="2">The sequence shown here is derived from an EMBL/GenBank/DDBJ whole genome shotgun (WGS) entry which is preliminary data.</text>
</comment>
<protein>
    <submittedName>
        <fullName evidence="2">Uncharacterized protein</fullName>
    </submittedName>
</protein>
<accession>A0A7D9ERD4</accession>